<dbReference type="Pfam" id="PF00692">
    <property type="entry name" value="dUTPase"/>
    <property type="match status" value="1"/>
</dbReference>
<comment type="caution">
    <text evidence="8">The sequence shown here is derived from an EMBL/GenBank/DDBJ whole genome shotgun (WGS) entry which is preliminary data.</text>
</comment>
<dbReference type="InterPro" id="IPR008181">
    <property type="entry name" value="dUTPase"/>
</dbReference>
<comment type="function">
    <text evidence="5">Involved in nucleotide metabolism via production of dUMP, the immediate precursor of thymidine nucleotides, and decreases the intracellular concentration of dUTP so that uracil cannot be incorporated into DNA.</text>
</comment>
<dbReference type="InterPro" id="IPR036157">
    <property type="entry name" value="dUTPase-like_sf"/>
</dbReference>
<dbReference type="AlphaFoldDB" id="A0ABD0J039"/>
<dbReference type="EC" id="3.6.1.23" evidence="5"/>
<keyword evidence="5" id="KW-0460">Magnesium</keyword>
<evidence type="ECO:0000256" key="2">
    <source>
        <dbReference type="ARBA" id="ARBA00006581"/>
    </source>
</evidence>
<comment type="catalytic activity">
    <reaction evidence="5">
        <text>dUTP + H2O = dUMP + diphosphate + H(+)</text>
        <dbReference type="Rhea" id="RHEA:10248"/>
        <dbReference type="ChEBI" id="CHEBI:15377"/>
        <dbReference type="ChEBI" id="CHEBI:15378"/>
        <dbReference type="ChEBI" id="CHEBI:33019"/>
        <dbReference type="ChEBI" id="CHEBI:61555"/>
        <dbReference type="ChEBI" id="CHEBI:246422"/>
        <dbReference type="EC" id="3.6.1.23"/>
    </reaction>
</comment>
<feature type="domain" description="dUTPase-like" evidence="7">
    <location>
        <begin position="41"/>
        <end position="156"/>
    </location>
</feature>
<comment type="similarity">
    <text evidence="2 5">Belongs to the dUTPase family.</text>
</comment>
<evidence type="ECO:0000256" key="5">
    <source>
        <dbReference type="RuleBase" id="RU367024"/>
    </source>
</evidence>
<proteinExistence type="inferred from homology"/>
<gene>
    <name evidence="8" type="ORF">BaRGS_00040596</name>
</gene>
<evidence type="ECO:0000256" key="6">
    <source>
        <dbReference type="SAM" id="MobiDB-lite"/>
    </source>
</evidence>
<dbReference type="CDD" id="cd07557">
    <property type="entry name" value="trimeric_dUTPase"/>
    <property type="match status" value="1"/>
</dbReference>
<keyword evidence="5" id="KW-0479">Metal-binding</keyword>
<comment type="cofactor">
    <cofactor evidence="5">
        <name>Mg(2+)</name>
        <dbReference type="ChEBI" id="CHEBI:18420"/>
    </cofactor>
</comment>
<evidence type="ECO:0000313" key="9">
    <source>
        <dbReference type="Proteomes" id="UP001519460"/>
    </source>
</evidence>
<dbReference type="Gene3D" id="2.70.40.10">
    <property type="match status" value="1"/>
</dbReference>
<keyword evidence="3 5" id="KW-0378">Hydrolase</keyword>
<dbReference type="InterPro" id="IPR033704">
    <property type="entry name" value="dUTPase_trimeric"/>
</dbReference>
<evidence type="ECO:0000313" key="8">
    <source>
        <dbReference type="EMBL" id="KAK7440941.1"/>
    </source>
</evidence>
<dbReference type="GO" id="GO:0004170">
    <property type="term" value="F:dUTP diphosphatase activity"/>
    <property type="evidence" value="ECO:0007669"/>
    <property type="project" value="UniProtKB-UniRule"/>
</dbReference>
<dbReference type="EMBL" id="JACVVK020000863">
    <property type="protein sequence ID" value="KAK7440941.1"/>
    <property type="molecule type" value="Genomic_DNA"/>
</dbReference>
<evidence type="ECO:0000259" key="7">
    <source>
        <dbReference type="Pfam" id="PF00692"/>
    </source>
</evidence>
<dbReference type="PANTHER" id="PTHR11241:SF0">
    <property type="entry name" value="DEOXYURIDINE 5'-TRIPHOSPHATE NUCLEOTIDOHYDROLASE"/>
    <property type="match status" value="1"/>
</dbReference>
<dbReference type="Proteomes" id="UP001519460">
    <property type="component" value="Unassembled WGS sequence"/>
</dbReference>
<evidence type="ECO:0000256" key="3">
    <source>
        <dbReference type="ARBA" id="ARBA00022801"/>
    </source>
</evidence>
<organism evidence="8 9">
    <name type="scientific">Batillaria attramentaria</name>
    <dbReference type="NCBI Taxonomy" id="370345"/>
    <lineage>
        <taxon>Eukaryota</taxon>
        <taxon>Metazoa</taxon>
        <taxon>Spiralia</taxon>
        <taxon>Lophotrochozoa</taxon>
        <taxon>Mollusca</taxon>
        <taxon>Gastropoda</taxon>
        <taxon>Caenogastropoda</taxon>
        <taxon>Sorbeoconcha</taxon>
        <taxon>Cerithioidea</taxon>
        <taxon>Batillariidae</taxon>
        <taxon>Batillaria</taxon>
    </lineage>
</organism>
<sequence length="278" mass="30989">MTSFCLGFRYSVLKESFQKYQDEEWTASMVTQYEEELGHESQVLVKQYDNDCGYDFFFLHDDIDLLPGERKKLRTFVRCAMPDGYCGILKARSSFGSIGLRIEGGVIDPDFVGEIEVFYHNASAKPMTICFLDRPFQMVILKTYTGCARYVEDLDNPDLPARSVKGKRGGKGFGSSGGNEGTKRSKRDTSADFQQYLYKKEDDDNNDGADEVKQVKSPADSLGVKDGVKSPVDGQGVKHTIKGLGSRRRLQKASAIDDLLDAAADADRELLIVKKLIA</sequence>
<comment type="pathway">
    <text evidence="1 5">Pyrimidine metabolism; dUMP biosynthesis; dUMP from dCTP (dUTP route): step 2/2.</text>
</comment>
<feature type="region of interest" description="Disordered" evidence="6">
    <location>
        <begin position="159"/>
        <end position="239"/>
    </location>
</feature>
<dbReference type="PANTHER" id="PTHR11241">
    <property type="entry name" value="DEOXYURIDINE 5'-TRIPHOSPHATE NUCLEOTIDOHYDROLASE"/>
    <property type="match status" value="1"/>
</dbReference>
<reference evidence="8 9" key="1">
    <citation type="journal article" date="2023" name="Sci. Data">
        <title>Genome assembly of the Korean intertidal mud-creeper Batillaria attramentaria.</title>
        <authorList>
            <person name="Patra A.K."/>
            <person name="Ho P.T."/>
            <person name="Jun S."/>
            <person name="Lee S.J."/>
            <person name="Kim Y."/>
            <person name="Won Y.J."/>
        </authorList>
    </citation>
    <scope>NUCLEOTIDE SEQUENCE [LARGE SCALE GENOMIC DNA]</scope>
    <source>
        <strain evidence="8">Wonlab-2016</strain>
    </source>
</reference>
<feature type="compositionally biased region" description="Basic and acidic residues" evidence="6">
    <location>
        <begin position="181"/>
        <end position="190"/>
    </location>
</feature>
<feature type="compositionally biased region" description="Gly residues" evidence="6">
    <location>
        <begin position="171"/>
        <end position="180"/>
    </location>
</feature>
<dbReference type="GO" id="GO:0000287">
    <property type="term" value="F:magnesium ion binding"/>
    <property type="evidence" value="ECO:0007669"/>
    <property type="project" value="UniProtKB-UniRule"/>
</dbReference>
<dbReference type="InterPro" id="IPR029054">
    <property type="entry name" value="dUTPase-like"/>
</dbReference>
<dbReference type="SUPFAM" id="SSF51283">
    <property type="entry name" value="dUTPase-like"/>
    <property type="match status" value="1"/>
</dbReference>
<keyword evidence="9" id="KW-1185">Reference proteome</keyword>
<name>A0ABD0J039_9CAEN</name>
<dbReference type="GO" id="GO:0006226">
    <property type="term" value="P:dUMP biosynthetic process"/>
    <property type="evidence" value="ECO:0007669"/>
    <property type="project" value="UniProtKB-UniRule"/>
</dbReference>
<dbReference type="GO" id="GO:0046081">
    <property type="term" value="P:dUTP catabolic process"/>
    <property type="evidence" value="ECO:0007669"/>
    <property type="project" value="UniProtKB-UniRule"/>
</dbReference>
<accession>A0ABD0J039</accession>
<keyword evidence="4 5" id="KW-0546">Nucleotide metabolism</keyword>
<evidence type="ECO:0000256" key="4">
    <source>
        <dbReference type="ARBA" id="ARBA00023080"/>
    </source>
</evidence>
<evidence type="ECO:0000256" key="1">
    <source>
        <dbReference type="ARBA" id="ARBA00005142"/>
    </source>
</evidence>
<protein>
    <recommendedName>
        <fullName evidence="5">Deoxyuridine 5'-triphosphate nucleotidohydrolase</fullName>
        <shortName evidence="5">dUTPase</shortName>
        <ecNumber evidence="5">3.6.1.23</ecNumber>
    </recommendedName>
    <alternativeName>
        <fullName evidence="5">dUTP pyrophosphatase</fullName>
    </alternativeName>
</protein>